<proteinExistence type="predicted"/>
<organism evidence="2 3">
    <name type="scientific">Microlunatus panaciterrae</name>
    <dbReference type="NCBI Taxonomy" id="400768"/>
    <lineage>
        <taxon>Bacteria</taxon>
        <taxon>Bacillati</taxon>
        <taxon>Actinomycetota</taxon>
        <taxon>Actinomycetes</taxon>
        <taxon>Propionibacteriales</taxon>
        <taxon>Propionibacteriaceae</taxon>
        <taxon>Microlunatus</taxon>
    </lineage>
</organism>
<protein>
    <submittedName>
        <fullName evidence="2">Uncharacterized protein</fullName>
    </submittedName>
</protein>
<dbReference type="Proteomes" id="UP000704762">
    <property type="component" value="Unassembled WGS sequence"/>
</dbReference>
<comment type="caution">
    <text evidence="2">The sequence shown here is derived from an EMBL/GenBank/DDBJ whole genome shotgun (WGS) entry which is preliminary data.</text>
</comment>
<gene>
    <name evidence="2" type="ORF">JOE57_000999</name>
</gene>
<name>A0ABS2RHC8_9ACTN</name>
<evidence type="ECO:0000313" key="3">
    <source>
        <dbReference type="Proteomes" id="UP000704762"/>
    </source>
</evidence>
<reference evidence="2 3" key="1">
    <citation type="submission" date="2021-01" db="EMBL/GenBank/DDBJ databases">
        <title>Sequencing the genomes of 1000 actinobacteria strains.</title>
        <authorList>
            <person name="Klenk H.-P."/>
        </authorList>
    </citation>
    <scope>NUCLEOTIDE SEQUENCE [LARGE SCALE GENOMIC DNA]</scope>
    <source>
        <strain evidence="2 3">DSM 18662</strain>
    </source>
</reference>
<accession>A0ABS2RHC8</accession>
<dbReference type="RefSeq" id="WP_204916682.1">
    <property type="nucleotide sequence ID" value="NZ_BAAAQP010000011.1"/>
</dbReference>
<evidence type="ECO:0000256" key="1">
    <source>
        <dbReference type="SAM" id="MobiDB-lite"/>
    </source>
</evidence>
<feature type="region of interest" description="Disordered" evidence="1">
    <location>
        <begin position="234"/>
        <end position="263"/>
    </location>
</feature>
<evidence type="ECO:0000313" key="2">
    <source>
        <dbReference type="EMBL" id="MBM7798078.1"/>
    </source>
</evidence>
<feature type="region of interest" description="Disordered" evidence="1">
    <location>
        <begin position="35"/>
        <end position="61"/>
    </location>
</feature>
<keyword evidence="3" id="KW-1185">Reference proteome</keyword>
<sequence length="263" mass="26513">MSVATVVMRNITCHQTTESGHDEVYYLPPSVVRRTTHGVTSDPTLPAGPTASQGANAGGPDGRIAAWDCNDSGYLSNQEPQAELFSVSVGAGEHVVVTLTLMESDGTNYADMELTAAKAGAAALAAVTTAFPPSAVVTAPLALALTAGTAVMQALKGLFSNDDDTLGAMTFVLEGAADGVRLVQQGAVSGTVIHAAANGSPAAFTARLGGAGANYEFTLGIDGAVMAAPVPNGAPADPGPVVKLPRRPTKPGGWLPRTGASRF</sequence>
<dbReference type="EMBL" id="JAFBCF010000001">
    <property type="protein sequence ID" value="MBM7798078.1"/>
    <property type="molecule type" value="Genomic_DNA"/>
</dbReference>